<evidence type="ECO:0000256" key="4">
    <source>
        <dbReference type="ARBA" id="ARBA00022679"/>
    </source>
</evidence>
<dbReference type="CDD" id="cd04413">
    <property type="entry name" value="NDPk_I"/>
    <property type="match status" value="1"/>
</dbReference>
<dbReference type="PANTHER" id="PTHR11349">
    <property type="entry name" value="NUCLEOSIDE DIPHOSPHATE KINASE"/>
    <property type="match status" value="1"/>
</dbReference>
<dbReference type="InterPro" id="IPR023005">
    <property type="entry name" value="Nucleoside_diP_kinase_AS"/>
</dbReference>
<evidence type="ECO:0000256" key="8">
    <source>
        <dbReference type="ARBA" id="ARBA00023080"/>
    </source>
</evidence>
<evidence type="ECO:0000313" key="17">
    <source>
        <dbReference type="Proteomes" id="UP000272528"/>
    </source>
</evidence>
<dbReference type="GO" id="GO:0006241">
    <property type="term" value="P:CTP biosynthetic process"/>
    <property type="evidence" value="ECO:0007669"/>
    <property type="project" value="UniProtKB-UniRule"/>
</dbReference>
<dbReference type="Proteomes" id="UP000272528">
    <property type="component" value="Chromosome"/>
</dbReference>
<evidence type="ECO:0000256" key="5">
    <source>
        <dbReference type="ARBA" id="ARBA00022741"/>
    </source>
</evidence>
<dbReference type="EC" id="2.7.4.6" evidence="11 14"/>
<dbReference type="HAMAP" id="MF_00451">
    <property type="entry name" value="NDP_kinase"/>
    <property type="match status" value="1"/>
</dbReference>
<accession>A0A3S9ABD7</accession>
<dbReference type="EMBL" id="CP034437">
    <property type="protein sequence ID" value="AZN43011.1"/>
    <property type="molecule type" value="Genomic_DNA"/>
</dbReference>
<evidence type="ECO:0000256" key="13">
    <source>
        <dbReference type="RuleBase" id="RU004011"/>
    </source>
</evidence>
<comment type="cofactor">
    <cofactor evidence="1 11">
        <name>Mg(2+)</name>
        <dbReference type="ChEBI" id="CHEBI:18420"/>
    </cofactor>
</comment>
<comment type="function">
    <text evidence="11">Major role in the synthesis of nucleoside triphosphates other than ATP. The ATP gamma phosphate is transferred to the NDP beta phosphate via a ping-pong mechanism, using a phosphorylated active-site intermediate.</text>
</comment>
<feature type="binding site" evidence="11 12">
    <location>
        <position position="112"/>
    </location>
    <ligand>
        <name>ATP</name>
        <dbReference type="ChEBI" id="CHEBI:30616"/>
    </ligand>
</feature>
<evidence type="ECO:0000256" key="10">
    <source>
        <dbReference type="ARBA" id="ARBA00047945"/>
    </source>
</evidence>
<dbReference type="GO" id="GO:0005524">
    <property type="term" value="F:ATP binding"/>
    <property type="evidence" value="ECO:0007669"/>
    <property type="project" value="UniProtKB-UniRule"/>
</dbReference>
<sequence length="157" mass="16889">MEQTFVMVKPDGVKRGLIGPIITRFEQKGFVLAAIQLRSIDRALAERHYGELKEKPFFGELVQYLTSGPVCAMIWQGEHAVENARSIIGKTNPVEAAPGTIRGDFALDIAGNIVHGSDSLASAEREIELFFGGAVAASAPVHLVAGTVVQHGEQTLH</sequence>
<keyword evidence="17" id="KW-1185">Reference proteome</keyword>
<dbReference type="GO" id="GO:0046872">
    <property type="term" value="F:metal ion binding"/>
    <property type="evidence" value="ECO:0007669"/>
    <property type="project" value="UniProtKB-KW"/>
</dbReference>
<feature type="binding site" evidence="11 12">
    <location>
        <position position="57"/>
    </location>
    <ligand>
        <name>ATP</name>
        <dbReference type="ChEBI" id="CHEBI:30616"/>
    </ligand>
</feature>
<evidence type="ECO:0000259" key="15">
    <source>
        <dbReference type="SMART" id="SM00562"/>
    </source>
</evidence>
<dbReference type="InterPro" id="IPR034907">
    <property type="entry name" value="NDK-like_dom"/>
</dbReference>
<proteinExistence type="inferred from homology"/>
<keyword evidence="7 11" id="KW-0067">ATP-binding</keyword>
<keyword evidence="11" id="KW-0460">Magnesium</keyword>
<evidence type="ECO:0000256" key="6">
    <source>
        <dbReference type="ARBA" id="ARBA00022777"/>
    </source>
</evidence>
<dbReference type="PROSITE" id="PS51374">
    <property type="entry name" value="NDPK_LIKE"/>
    <property type="match status" value="1"/>
</dbReference>
<evidence type="ECO:0000313" key="16">
    <source>
        <dbReference type="EMBL" id="AZN43011.1"/>
    </source>
</evidence>
<dbReference type="AlphaFoldDB" id="A0A3S9ABD7"/>
<keyword evidence="8 11" id="KW-0546">Nucleotide metabolism</keyword>
<dbReference type="FunFam" id="3.30.70.141:FF:000002">
    <property type="entry name" value="Nucleoside diphosphate kinase"/>
    <property type="match status" value="1"/>
</dbReference>
<comment type="catalytic activity">
    <reaction evidence="11 14">
        <text>a 2'-deoxyribonucleoside 5'-diphosphate + ATP = a 2'-deoxyribonucleoside 5'-triphosphate + ADP</text>
        <dbReference type="Rhea" id="RHEA:44640"/>
        <dbReference type="ChEBI" id="CHEBI:30616"/>
        <dbReference type="ChEBI" id="CHEBI:61560"/>
        <dbReference type="ChEBI" id="CHEBI:73316"/>
        <dbReference type="ChEBI" id="CHEBI:456216"/>
        <dbReference type="EC" id="2.7.4.6"/>
    </reaction>
</comment>
<evidence type="ECO:0000256" key="7">
    <source>
        <dbReference type="ARBA" id="ARBA00022840"/>
    </source>
</evidence>
<keyword evidence="11" id="KW-0479">Metal-binding</keyword>
<dbReference type="NCBIfam" id="NF001908">
    <property type="entry name" value="PRK00668.1"/>
    <property type="match status" value="1"/>
</dbReference>
<comment type="subunit">
    <text evidence="11">Homotetramer.</text>
</comment>
<keyword evidence="3 11" id="KW-0597">Phosphoprotein</keyword>
<comment type="catalytic activity">
    <reaction evidence="10">
        <text>dZDP + ATP = dZTP + ADP</text>
        <dbReference type="Rhea" id="RHEA:67644"/>
        <dbReference type="ChEBI" id="CHEBI:30616"/>
        <dbReference type="ChEBI" id="CHEBI:172929"/>
        <dbReference type="ChEBI" id="CHEBI:172931"/>
        <dbReference type="ChEBI" id="CHEBI:456216"/>
    </reaction>
</comment>
<keyword evidence="6 11" id="KW-0418">Kinase</keyword>
<dbReference type="GO" id="GO:0006228">
    <property type="term" value="P:UTP biosynthetic process"/>
    <property type="evidence" value="ECO:0007669"/>
    <property type="project" value="UniProtKB-UniRule"/>
</dbReference>
<dbReference type="OrthoDB" id="9801161at2"/>
<dbReference type="KEGG" id="palb:EJC50_27425"/>
<dbReference type="PROSITE" id="PS00469">
    <property type="entry name" value="NDPK"/>
    <property type="match status" value="1"/>
</dbReference>
<keyword evidence="4 11" id="KW-0808">Transferase</keyword>
<organism evidence="16 17">
    <name type="scientific">Paenibacillus albus</name>
    <dbReference type="NCBI Taxonomy" id="2495582"/>
    <lineage>
        <taxon>Bacteria</taxon>
        <taxon>Bacillati</taxon>
        <taxon>Bacillota</taxon>
        <taxon>Bacilli</taxon>
        <taxon>Bacillales</taxon>
        <taxon>Paenibacillaceae</taxon>
        <taxon>Paenibacillus</taxon>
    </lineage>
</organism>
<gene>
    <name evidence="11" type="primary">ndk</name>
    <name evidence="16" type="ORF">EJC50_27425</name>
</gene>
<dbReference type="InterPro" id="IPR001564">
    <property type="entry name" value="Nucleoside_diP_kinase"/>
</dbReference>
<reference evidence="17" key="1">
    <citation type="submission" date="2018-12" db="EMBL/GenBank/DDBJ databases">
        <title>Genome sequence of Peanibacillus sp.</title>
        <authorList>
            <person name="Subramani G."/>
            <person name="Srinivasan S."/>
            <person name="Kim M.K."/>
        </authorList>
    </citation>
    <scope>NUCLEOTIDE SEQUENCE [LARGE SCALE GENOMIC DNA]</scope>
    <source>
        <strain evidence="17">18JY67-1</strain>
    </source>
</reference>
<dbReference type="GO" id="GO:0006183">
    <property type="term" value="P:GTP biosynthetic process"/>
    <property type="evidence" value="ECO:0007669"/>
    <property type="project" value="UniProtKB-UniRule"/>
</dbReference>
<feature type="domain" description="Nucleoside diphosphate kinase-like" evidence="15">
    <location>
        <begin position="1"/>
        <end position="138"/>
    </location>
</feature>
<evidence type="ECO:0000256" key="3">
    <source>
        <dbReference type="ARBA" id="ARBA00022553"/>
    </source>
</evidence>
<evidence type="ECO:0000256" key="11">
    <source>
        <dbReference type="HAMAP-Rule" id="MF_00451"/>
    </source>
</evidence>
<feature type="active site" description="Pros-phosphohistidine intermediate" evidence="11 12">
    <location>
        <position position="115"/>
    </location>
</feature>
<keyword evidence="5 11" id="KW-0547">Nucleotide-binding</keyword>
<dbReference type="GO" id="GO:0005737">
    <property type="term" value="C:cytoplasm"/>
    <property type="evidence" value="ECO:0007669"/>
    <property type="project" value="UniProtKB-SubCell"/>
</dbReference>
<dbReference type="GO" id="GO:0004550">
    <property type="term" value="F:nucleoside diphosphate kinase activity"/>
    <property type="evidence" value="ECO:0007669"/>
    <property type="project" value="UniProtKB-UniRule"/>
</dbReference>
<protein>
    <recommendedName>
        <fullName evidence="11 14">Nucleoside diphosphate kinase</fullName>
        <shortName evidence="11">NDK</shortName>
        <shortName evidence="11">NDP kinase</shortName>
        <ecNumber evidence="11 14">2.7.4.6</ecNumber>
    </recommendedName>
    <alternativeName>
        <fullName evidence="11">Nucleoside-2-P kinase</fullName>
    </alternativeName>
</protein>
<evidence type="ECO:0000256" key="12">
    <source>
        <dbReference type="PROSITE-ProRule" id="PRU00706"/>
    </source>
</evidence>
<name>A0A3S9ABD7_9BACL</name>
<evidence type="ECO:0000256" key="2">
    <source>
        <dbReference type="ARBA" id="ARBA00008142"/>
    </source>
</evidence>
<comment type="function">
    <text evidence="9">(Microbial infection) Catalyzes the phosphorylation of dZDP to dZTP, when the bacterium is infected by a phage that produces the substrate for the synthesis of dZTP (2- amino-2'-deoxyadenosine 5'-triphosphate), which is then used by the phage as a DNA polymerase substrate.</text>
</comment>
<dbReference type="RefSeq" id="WP_126019196.1">
    <property type="nucleotide sequence ID" value="NZ_CP034437.1"/>
</dbReference>
<comment type="similarity">
    <text evidence="2 11 12 13">Belongs to the NDK family.</text>
</comment>
<evidence type="ECO:0000256" key="14">
    <source>
        <dbReference type="RuleBase" id="RU004013"/>
    </source>
</evidence>
<dbReference type="SMART" id="SM00562">
    <property type="entry name" value="NDK"/>
    <property type="match status" value="1"/>
</dbReference>
<comment type="subcellular location">
    <subcellularLocation>
        <location evidence="11">Cytoplasm</location>
    </subcellularLocation>
</comment>
<keyword evidence="11" id="KW-0963">Cytoplasm</keyword>
<evidence type="ECO:0000256" key="1">
    <source>
        <dbReference type="ARBA" id="ARBA00001946"/>
    </source>
</evidence>
<dbReference type="PRINTS" id="PR01243">
    <property type="entry name" value="NUCDPKINASE"/>
</dbReference>
<dbReference type="Pfam" id="PF00334">
    <property type="entry name" value="NDK"/>
    <property type="match status" value="1"/>
</dbReference>
<feature type="binding site" evidence="11 12">
    <location>
        <position position="9"/>
    </location>
    <ligand>
        <name>ATP</name>
        <dbReference type="ChEBI" id="CHEBI:30616"/>
    </ligand>
</feature>
<comment type="catalytic activity">
    <reaction evidence="11">
        <text>a ribonucleoside 5'-diphosphate + ATP = a ribonucleoside 5'-triphosphate + ADP</text>
        <dbReference type="Rhea" id="RHEA:18113"/>
        <dbReference type="ChEBI" id="CHEBI:30616"/>
        <dbReference type="ChEBI" id="CHEBI:57930"/>
        <dbReference type="ChEBI" id="CHEBI:61557"/>
        <dbReference type="ChEBI" id="CHEBI:456216"/>
        <dbReference type="EC" id="2.7.4.6"/>
    </reaction>
</comment>
<feature type="binding site" evidence="11 12">
    <location>
        <position position="91"/>
    </location>
    <ligand>
        <name>ATP</name>
        <dbReference type="ChEBI" id="CHEBI:30616"/>
    </ligand>
</feature>
<feature type="binding site" evidence="11 12">
    <location>
        <position position="102"/>
    </location>
    <ligand>
        <name>ATP</name>
        <dbReference type="ChEBI" id="CHEBI:30616"/>
    </ligand>
</feature>
<feature type="binding site" evidence="11 12">
    <location>
        <position position="85"/>
    </location>
    <ligand>
        <name>ATP</name>
        <dbReference type="ChEBI" id="CHEBI:30616"/>
    </ligand>
</feature>
<dbReference type="Gene3D" id="3.30.70.141">
    <property type="entry name" value="Nucleoside diphosphate kinase-like domain"/>
    <property type="match status" value="1"/>
</dbReference>
<evidence type="ECO:0000256" key="9">
    <source>
        <dbReference type="ARBA" id="ARBA00024802"/>
    </source>
</evidence>
<dbReference type="SUPFAM" id="SSF54919">
    <property type="entry name" value="Nucleoside diphosphate kinase, NDK"/>
    <property type="match status" value="1"/>
</dbReference>
<dbReference type="InterPro" id="IPR036850">
    <property type="entry name" value="NDK-like_dom_sf"/>
</dbReference>